<protein>
    <submittedName>
        <fullName evidence="3">Uncharacterized conserved protein YndB, AHSA1/START domain</fullName>
    </submittedName>
</protein>
<gene>
    <name evidence="3" type="ORF">SAMN05661093_05612</name>
</gene>
<feature type="domain" description="PDZ" evidence="2">
    <location>
        <begin position="148"/>
        <end position="218"/>
    </location>
</feature>
<dbReference type="RefSeq" id="WP_084429922.1">
    <property type="nucleotide sequence ID" value="NZ_FWXV01000005.1"/>
</dbReference>
<evidence type="ECO:0000259" key="2">
    <source>
        <dbReference type="SMART" id="SM00228"/>
    </source>
</evidence>
<reference evidence="3 4" key="1">
    <citation type="submission" date="2017-04" db="EMBL/GenBank/DDBJ databases">
        <authorList>
            <person name="Afonso C.L."/>
            <person name="Miller P.J."/>
            <person name="Scott M.A."/>
            <person name="Spackman E."/>
            <person name="Goraichik I."/>
            <person name="Dimitrov K.M."/>
            <person name="Suarez D.L."/>
            <person name="Swayne D.E."/>
        </authorList>
    </citation>
    <scope>NUCLEOTIDE SEQUENCE [LARGE SCALE GENOMIC DNA]</scope>
    <source>
        <strain evidence="3 4">DSM 43828</strain>
    </source>
</reference>
<dbReference type="EMBL" id="FWXV01000005">
    <property type="protein sequence ID" value="SMD17701.1"/>
    <property type="molecule type" value="Genomic_DNA"/>
</dbReference>
<dbReference type="Gene3D" id="2.30.42.10">
    <property type="match status" value="1"/>
</dbReference>
<dbReference type="Proteomes" id="UP000192674">
    <property type="component" value="Unassembled WGS sequence"/>
</dbReference>
<dbReference type="InterPro" id="IPR023393">
    <property type="entry name" value="START-like_dom_sf"/>
</dbReference>
<comment type="similarity">
    <text evidence="1">Belongs to the AHA1 family.</text>
</comment>
<dbReference type="InterPro" id="IPR001478">
    <property type="entry name" value="PDZ"/>
</dbReference>
<dbReference type="Pfam" id="PF13180">
    <property type="entry name" value="PDZ_2"/>
    <property type="match status" value="1"/>
</dbReference>
<dbReference type="Gene3D" id="3.30.530.20">
    <property type="match status" value="1"/>
</dbReference>
<organism evidence="3 4">
    <name type="scientific">Kibdelosporangium aridum</name>
    <dbReference type="NCBI Taxonomy" id="2030"/>
    <lineage>
        <taxon>Bacteria</taxon>
        <taxon>Bacillati</taxon>
        <taxon>Actinomycetota</taxon>
        <taxon>Actinomycetes</taxon>
        <taxon>Pseudonocardiales</taxon>
        <taxon>Pseudonocardiaceae</taxon>
        <taxon>Kibdelosporangium</taxon>
    </lineage>
</organism>
<evidence type="ECO:0000313" key="3">
    <source>
        <dbReference type="EMBL" id="SMD17701.1"/>
    </source>
</evidence>
<name>A0A1Y5XX59_KIBAR</name>
<dbReference type="SMART" id="SM00228">
    <property type="entry name" value="PDZ"/>
    <property type="match status" value="1"/>
</dbReference>
<accession>A0A1Y5XX59</accession>
<keyword evidence="4" id="KW-1185">Reference proteome</keyword>
<dbReference type="AlphaFoldDB" id="A0A1Y5XX59"/>
<dbReference type="CDD" id="cd07814">
    <property type="entry name" value="SRPBCC_CalC_Aha1-like"/>
    <property type="match status" value="1"/>
</dbReference>
<evidence type="ECO:0000313" key="4">
    <source>
        <dbReference type="Proteomes" id="UP000192674"/>
    </source>
</evidence>
<sequence length="231" mass="25220">MNYGKYEKTFSLSVPVERAWQAFTDAKDLEAWLTGTVEETDVRPGGRIAWAADDYGQLVWDIVEADPPNKLVYKEGPGILPVETDVTVTFEETDSGTRITVTQAGFGEGEDWGSHLDSVGLGWVQTLAALDLYLRTGVRYDRFFTFQSGLGMMTEDWLAGPVVVSVDDGAFAAKAGIQPGDIILKLGSAPVFGRTDLWLLTREHPVGKEIEVVYARGSEVLTARAALTDPT</sequence>
<dbReference type="SUPFAM" id="SSF50156">
    <property type="entry name" value="PDZ domain-like"/>
    <property type="match status" value="1"/>
</dbReference>
<evidence type="ECO:0000256" key="1">
    <source>
        <dbReference type="ARBA" id="ARBA00006817"/>
    </source>
</evidence>
<proteinExistence type="inferred from homology"/>
<dbReference type="InterPro" id="IPR036034">
    <property type="entry name" value="PDZ_sf"/>
</dbReference>
<dbReference type="OrthoDB" id="9806976at2"/>
<dbReference type="Pfam" id="PF08327">
    <property type="entry name" value="AHSA1"/>
    <property type="match status" value="1"/>
</dbReference>
<dbReference type="SUPFAM" id="SSF55961">
    <property type="entry name" value="Bet v1-like"/>
    <property type="match status" value="1"/>
</dbReference>
<dbReference type="InterPro" id="IPR013538">
    <property type="entry name" value="ASHA1/2-like_C"/>
</dbReference>